<dbReference type="Gene3D" id="3.90.230.10">
    <property type="entry name" value="Creatinase/methionine aminopeptidase superfamily"/>
    <property type="match status" value="1"/>
</dbReference>
<dbReference type="Proteomes" id="UP001595539">
    <property type="component" value="Unassembled WGS sequence"/>
</dbReference>
<dbReference type="PANTHER" id="PTHR43763:SF6">
    <property type="entry name" value="XAA-PRO AMINOPEPTIDASE 1"/>
    <property type="match status" value="1"/>
</dbReference>
<gene>
    <name evidence="7" type="ORF">ACFOM8_03965</name>
</gene>
<evidence type="ECO:0000259" key="4">
    <source>
        <dbReference type="Pfam" id="PF00557"/>
    </source>
</evidence>
<dbReference type="PANTHER" id="PTHR43763">
    <property type="entry name" value="XAA-PRO AMINOPEPTIDASE 1"/>
    <property type="match status" value="1"/>
</dbReference>
<evidence type="ECO:0000256" key="1">
    <source>
        <dbReference type="ARBA" id="ARBA00008766"/>
    </source>
</evidence>
<keyword evidence="2" id="KW-0479">Metal-binding</keyword>
<dbReference type="RefSeq" id="WP_377759512.1">
    <property type="nucleotide sequence ID" value="NZ_JBHRXY010000002.1"/>
</dbReference>
<dbReference type="InterPro" id="IPR036005">
    <property type="entry name" value="Creatinase/aminopeptidase-like"/>
</dbReference>
<keyword evidence="8" id="KW-1185">Reference proteome</keyword>
<keyword evidence="3 7" id="KW-0378">Hydrolase</keyword>
<dbReference type="CDD" id="cd01085">
    <property type="entry name" value="APP"/>
    <property type="match status" value="1"/>
</dbReference>
<evidence type="ECO:0000259" key="6">
    <source>
        <dbReference type="Pfam" id="PF16188"/>
    </source>
</evidence>
<dbReference type="InterPro" id="IPR032416">
    <property type="entry name" value="Peptidase_M24_C"/>
</dbReference>
<evidence type="ECO:0000256" key="3">
    <source>
        <dbReference type="ARBA" id="ARBA00022801"/>
    </source>
</evidence>
<reference evidence="8" key="1">
    <citation type="journal article" date="2019" name="Int. J. Syst. Evol. Microbiol.">
        <title>The Global Catalogue of Microorganisms (GCM) 10K type strain sequencing project: providing services to taxonomists for standard genome sequencing and annotation.</title>
        <authorList>
            <consortium name="The Broad Institute Genomics Platform"/>
            <consortium name="The Broad Institute Genome Sequencing Center for Infectious Disease"/>
            <person name="Wu L."/>
            <person name="Ma J."/>
        </authorList>
    </citation>
    <scope>NUCLEOTIDE SEQUENCE [LARGE SCALE GENOMIC DNA]</scope>
    <source>
        <strain evidence="8">KCTC 42473</strain>
    </source>
</reference>
<dbReference type="InterPro" id="IPR050422">
    <property type="entry name" value="X-Pro_aminopeptidase_P"/>
</dbReference>
<accession>A0ABV7U0J7</accession>
<dbReference type="SUPFAM" id="SSF55920">
    <property type="entry name" value="Creatinase/aminopeptidase"/>
    <property type="match status" value="1"/>
</dbReference>
<dbReference type="SUPFAM" id="SSF53092">
    <property type="entry name" value="Creatinase/prolidase N-terminal domain"/>
    <property type="match status" value="1"/>
</dbReference>
<dbReference type="Pfam" id="PF16189">
    <property type="entry name" value="Creatinase_N_2"/>
    <property type="match status" value="1"/>
</dbReference>
<feature type="domain" description="Peptidase M24 C-terminal" evidence="6">
    <location>
        <begin position="539"/>
        <end position="598"/>
    </location>
</feature>
<protein>
    <submittedName>
        <fullName evidence="7">Aminopeptidase P family protein</fullName>
        <ecNumber evidence="7">3.4.11.-</ecNumber>
    </submittedName>
</protein>
<name>A0ABV7U0J7_9RHOB</name>
<feature type="domain" description="Creatinase N-terminal" evidence="5">
    <location>
        <begin position="18"/>
        <end position="140"/>
    </location>
</feature>
<evidence type="ECO:0000256" key="2">
    <source>
        <dbReference type="ARBA" id="ARBA00022723"/>
    </source>
</evidence>
<dbReference type="GO" id="GO:0004177">
    <property type="term" value="F:aminopeptidase activity"/>
    <property type="evidence" value="ECO:0007669"/>
    <property type="project" value="UniProtKB-KW"/>
</dbReference>
<keyword evidence="7" id="KW-0031">Aminopeptidase</keyword>
<dbReference type="EMBL" id="JBHRXY010000002">
    <property type="protein sequence ID" value="MFC3628594.1"/>
    <property type="molecule type" value="Genomic_DNA"/>
</dbReference>
<dbReference type="InterPro" id="IPR029149">
    <property type="entry name" value="Creatin/AminoP/Spt16_N"/>
</dbReference>
<dbReference type="EC" id="3.4.11.-" evidence="7"/>
<dbReference type="InterPro" id="IPR000994">
    <property type="entry name" value="Pept_M24"/>
</dbReference>
<proteinExistence type="inferred from homology"/>
<evidence type="ECO:0000313" key="7">
    <source>
        <dbReference type="EMBL" id="MFC3628594.1"/>
    </source>
</evidence>
<evidence type="ECO:0000259" key="5">
    <source>
        <dbReference type="Pfam" id="PF01321"/>
    </source>
</evidence>
<organism evidence="7 8">
    <name type="scientific">Paracoccus angustae</name>
    <dbReference type="NCBI Taxonomy" id="1671480"/>
    <lineage>
        <taxon>Bacteria</taxon>
        <taxon>Pseudomonadati</taxon>
        <taxon>Pseudomonadota</taxon>
        <taxon>Alphaproteobacteria</taxon>
        <taxon>Rhodobacterales</taxon>
        <taxon>Paracoccaceae</taxon>
        <taxon>Paracoccus</taxon>
    </lineage>
</organism>
<dbReference type="InterPro" id="IPR000587">
    <property type="entry name" value="Creatinase_N"/>
</dbReference>
<comment type="similarity">
    <text evidence="1">Belongs to the peptidase M24B family.</text>
</comment>
<evidence type="ECO:0000313" key="8">
    <source>
        <dbReference type="Proteomes" id="UP001595539"/>
    </source>
</evidence>
<comment type="caution">
    <text evidence="7">The sequence shown here is derived from an EMBL/GenBank/DDBJ whole genome shotgun (WGS) entry which is preliminary data.</text>
</comment>
<dbReference type="Pfam" id="PF01321">
    <property type="entry name" value="Creatinase_N"/>
    <property type="match status" value="1"/>
</dbReference>
<dbReference type="Pfam" id="PF16188">
    <property type="entry name" value="Peptidase_M24_C"/>
    <property type="match status" value="1"/>
</dbReference>
<dbReference type="Pfam" id="PF00557">
    <property type="entry name" value="Peptidase_M24"/>
    <property type="match status" value="1"/>
</dbReference>
<sequence>MSLQSFDDPAGGADHPARLAQLRARLAADGLDGFIVPRADAHQGEYVADADARLAWLTGFTGSAGFAIVTPDRAGVFIDGRYRVQVKAQVDPAHFTPVPWPDTKPSDWLREALPAGGRLGFDPWLHTRQEIETLEKALADSGIGLIAADRNPLDAIWADRPAPPVGCARAHDDAIAGETSAEKRARLAARLRKEGQAAALLTLPDSISWLLNIRGSDVPKNPVVQSFAVLSDDGHVALFADPAKFDDALRARLGNEVAILHPDGLSPALLDLEGPVRIDPATAPEAAFRLLESANTQIARAADPAILPKARKNAAELDGMRAAHERDGVAMVRLLAWLDAQDPAGLTEIDVVEKLESLRLEAGIIDTSFDTICGAGPNAALPHYRVTRATNRRLAQGEVLLIDSGGQYPDGTTDITRTVPLGDPLPDAAGPYTAVLRGMIALSRARFPAGVAGAHLDALARQHLWARGLDYDHGTGHGVGAALCVHEGPVRISRVSTLPLESGMILSNEPGYYREGAFGIRIENLIAIVETEAEPGRAMLGFETLTLCPIDRRLIDIAALSRDEVEWLDAYHARVRDTLSPHLDDATRSWLDQATRPLDVSRIREKC</sequence>
<keyword evidence="7" id="KW-0645">Protease</keyword>
<dbReference type="InterPro" id="IPR033740">
    <property type="entry name" value="Pept_M24B"/>
</dbReference>
<dbReference type="Gene3D" id="3.40.350.10">
    <property type="entry name" value="Creatinase/prolidase N-terminal domain"/>
    <property type="match status" value="2"/>
</dbReference>
<feature type="domain" description="Peptidase M24" evidence="4">
    <location>
        <begin position="319"/>
        <end position="529"/>
    </location>
</feature>